<evidence type="ECO:0000256" key="3">
    <source>
        <dbReference type="ARBA" id="ARBA00023163"/>
    </source>
</evidence>
<dbReference type="InterPro" id="IPR009057">
    <property type="entry name" value="Homeodomain-like_sf"/>
</dbReference>
<dbReference type="RefSeq" id="WP_188938019.1">
    <property type="nucleotide sequence ID" value="NZ_BMJC01000008.1"/>
</dbReference>
<dbReference type="Pfam" id="PF12833">
    <property type="entry name" value="HTH_18"/>
    <property type="match status" value="1"/>
</dbReference>
<keyword evidence="2" id="KW-0238">DNA-binding</keyword>
<dbReference type="InterPro" id="IPR013096">
    <property type="entry name" value="Cupin_2"/>
</dbReference>
<name>A0A8J2XWA6_9BACT</name>
<evidence type="ECO:0000313" key="5">
    <source>
        <dbReference type="EMBL" id="GGB24880.1"/>
    </source>
</evidence>
<dbReference type="PANTHER" id="PTHR43280">
    <property type="entry name" value="ARAC-FAMILY TRANSCRIPTIONAL REGULATOR"/>
    <property type="match status" value="1"/>
</dbReference>
<evidence type="ECO:0000256" key="1">
    <source>
        <dbReference type="ARBA" id="ARBA00023015"/>
    </source>
</evidence>
<comment type="caution">
    <text evidence="5">The sequence shown here is derived from an EMBL/GenBank/DDBJ whole genome shotgun (WGS) entry which is preliminary data.</text>
</comment>
<protein>
    <submittedName>
        <fullName evidence="5">AraC family transcriptional regulator</fullName>
    </submittedName>
</protein>
<keyword evidence="3" id="KW-0804">Transcription</keyword>
<evidence type="ECO:0000259" key="4">
    <source>
        <dbReference type="PROSITE" id="PS01124"/>
    </source>
</evidence>
<dbReference type="GO" id="GO:0003700">
    <property type="term" value="F:DNA-binding transcription factor activity"/>
    <property type="evidence" value="ECO:0007669"/>
    <property type="project" value="InterPro"/>
</dbReference>
<dbReference type="InterPro" id="IPR011051">
    <property type="entry name" value="RmlC_Cupin_sf"/>
</dbReference>
<dbReference type="CDD" id="cd06976">
    <property type="entry name" value="cupin_MtlR-like_N"/>
    <property type="match status" value="1"/>
</dbReference>
<keyword evidence="1" id="KW-0805">Transcription regulation</keyword>
<dbReference type="SUPFAM" id="SSF46689">
    <property type="entry name" value="Homeodomain-like"/>
    <property type="match status" value="1"/>
</dbReference>
<proteinExistence type="predicted"/>
<dbReference type="InterPro" id="IPR018060">
    <property type="entry name" value="HTH_AraC"/>
</dbReference>
<dbReference type="PROSITE" id="PS01124">
    <property type="entry name" value="HTH_ARAC_FAMILY_2"/>
    <property type="match status" value="1"/>
</dbReference>
<accession>A0A8J2XWA6</accession>
<feature type="domain" description="HTH araC/xylS-type" evidence="4">
    <location>
        <begin position="179"/>
        <end position="277"/>
    </location>
</feature>
<gene>
    <name evidence="5" type="ORF">GCM10011511_56000</name>
</gene>
<dbReference type="SUPFAM" id="SSF51182">
    <property type="entry name" value="RmlC-like cupins"/>
    <property type="match status" value="2"/>
</dbReference>
<sequence length="280" mass="31344">MKAVFEDIVSKRGADSYLAYRYDTAFFPFLWHYHPEYELTLILQGSGERMVGDSHEYFAPGDLVLIGPDLPHTWVSESSSAAVVIQFSEAFIAPLVQYPECERIRQLLAQSSQGLFFPTQGLGMGSLLNAIERLPMSTAVGRITSLLDVLQTLAAASPQPLTSPYFQPAVSKKTEGRIAKVFQYIHRHSAEPIALKEMAALINLSESAFCKFFKRTTGKTFSDYLADIRIGHACHLLSESDDTISTIAWRCGFDSLTYFNRIFLRKKGVRPREFRKGIGG</sequence>
<dbReference type="Proteomes" id="UP000607559">
    <property type="component" value="Unassembled WGS sequence"/>
</dbReference>
<reference evidence="5" key="2">
    <citation type="submission" date="2020-09" db="EMBL/GenBank/DDBJ databases">
        <authorList>
            <person name="Sun Q."/>
            <person name="Zhou Y."/>
        </authorList>
    </citation>
    <scope>NUCLEOTIDE SEQUENCE</scope>
    <source>
        <strain evidence="5">CGMCC 1.15448</strain>
    </source>
</reference>
<evidence type="ECO:0000256" key="2">
    <source>
        <dbReference type="ARBA" id="ARBA00023125"/>
    </source>
</evidence>
<dbReference type="PANTHER" id="PTHR43280:SF27">
    <property type="entry name" value="TRANSCRIPTIONAL REGULATOR MTLR"/>
    <property type="match status" value="1"/>
</dbReference>
<evidence type="ECO:0000313" key="6">
    <source>
        <dbReference type="Proteomes" id="UP000607559"/>
    </source>
</evidence>
<dbReference type="Gene3D" id="1.10.10.60">
    <property type="entry name" value="Homeodomain-like"/>
    <property type="match status" value="2"/>
</dbReference>
<keyword evidence="6" id="KW-1185">Reference proteome</keyword>
<dbReference type="InterPro" id="IPR014710">
    <property type="entry name" value="RmlC-like_jellyroll"/>
</dbReference>
<dbReference type="EMBL" id="BMJC01000008">
    <property type="protein sequence ID" value="GGB24880.1"/>
    <property type="molecule type" value="Genomic_DNA"/>
</dbReference>
<dbReference type="Gene3D" id="2.60.120.10">
    <property type="entry name" value="Jelly Rolls"/>
    <property type="match status" value="1"/>
</dbReference>
<reference evidence="5" key="1">
    <citation type="journal article" date="2014" name="Int. J. Syst. Evol. Microbiol.">
        <title>Complete genome sequence of Corynebacterium casei LMG S-19264T (=DSM 44701T), isolated from a smear-ripened cheese.</title>
        <authorList>
            <consortium name="US DOE Joint Genome Institute (JGI-PGF)"/>
            <person name="Walter F."/>
            <person name="Albersmeier A."/>
            <person name="Kalinowski J."/>
            <person name="Ruckert C."/>
        </authorList>
    </citation>
    <scope>NUCLEOTIDE SEQUENCE</scope>
    <source>
        <strain evidence="5">CGMCC 1.15448</strain>
    </source>
</reference>
<organism evidence="5 6">
    <name type="scientific">Puia dinghuensis</name>
    <dbReference type="NCBI Taxonomy" id="1792502"/>
    <lineage>
        <taxon>Bacteria</taxon>
        <taxon>Pseudomonadati</taxon>
        <taxon>Bacteroidota</taxon>
        <taxon>Chitinophagia</taxon>
        <taxon>Chitinophagales</taxon>
        <taxon>Chitinophagaceae</taxon>
        <taxon>Puia</taxon>
    </lineage>
</organism>
<dbReference type="Pfam" id="PF07883">
    <property type="entry name" value="Cupin_2"/>
    <property type="match status" value="1"/>
</dbReference>
<dbReference type="GO" id="GO:0043565">
    <property type="term" value="F:sequence-specific DNA binding"/>
    <property type="evidence" value="ECO:0007669"/>
    <property type="project" value="InterPro"/>
</dbReference>
<dbReference type="SMART" id="SM00342">
    <property type="entry name" value="HTH_ARAC"/>
    <property type="match status" value="1"/>
</dbReference>
<dbReference type="AlphaFoldDB" id="A0A8J2XWA6"/>